<organism evidence="2 3">
    <name type="scientific">Hamiltosporidium magnivora</name>
    <dbReference type="NCBI Taxonomy" id="148818"/>
    <lineage>
        <taxon>Eukaryota</taxon>
        <taxon>Fungi</taxon>
        <taxon>Fungi incertae sedis</taxon>
        <taxon>Microsporidia</taxon>
        <taxon>Dubosqiidae</taxon>
        <taxon>Hamiltosporidium</taxon>
    </lineage>
</organism>
<evidence type="ECO:0000259" key="1">
    <source>
        <dbReference type="Pfam" id="PF03847"/>
    </source>
</evidence>
<sequence>MDNDSHFLPKQKILSLNSLIKVNNKVDQDVLNNLQQFSEKFVSDILNRTYLVTKHRQSDVITSNDIMFVVEKEFDYSFGQRTHFPYNSVPSTEHTDRIAEVSKHK</sequence>
<keyword evidence="2" id="KW-0396">Initiation factor</keyword>
<accession>A0A4Q9LCU2</accession>
<evidence type="ECO:0000313" key="3">
    <source>
        <dbReference type="Proteomes" id="UP000293045"/>
    </source>
</evidence>
<dbReference type="Gene3D" id="1.10.20.10">
    <property type="entry name" value="Histone, subunit A"/>
    <property type="match status" value="1"/>
</dbReference>
<dbReference type="Proteomes" id="UP000293045">
    <property type="component" value="Unassembled WGS sequence"/>
</dbReference>
<dbReference type="AlphaFoldDB" id="A0A4Q9LCU2"/>
<dbReference type="VEuPathDB" id="MicrosporidiaDB:CWI39_0642p0010"/>
<comment type="caution">
    <text evidence="2">The sequence shown here is derived from an EMBL/GenBank/DDBJ whole genome shotgun (WGS) entry which is preliminary data.</text>
</comment>
<keyword evidence="2" id="KW-0648">Protein biosynthesis</keyword>
<protein>
    <submittedName>
        <fullName evidence="2">Putative subunit A of transcription initiation factor TFIID</fullName>
    </submittedName>
</protein>
<feature type="domain" description="Transcription initiation factor TFIID subunit 12" evidence="1">
    <location>
        <begin position="10"/>
        <end position="75"/>
    </location>
</feature>
<dbReference type="SUPFAM" id="SSF47113">
    <property type="entry name" value="Histone-fold"/>
    <property type="match status" value="1"/>
</dbReference>
<dbReference type="CDD" id="cd07981">
    <property type="entry name" value="HFD_TAF12"/>
    <property type="match status" value="1"/>
</dbReference>
<dbReference type="GO" id="GO:0046982">
    <property type="term" value="F:protein heterodimerization activity"/>
    <property type="evidence" value="ECO:0007669"/>
    <property type="project" value="InterPro"/>
</dbReference>
<dbReference type="GO" id="GO:0003743">
    <property type="term" value="F:translation initiation factor activity"/>
    <property type="evidence" value="ECO:0007669"/>
    <property type="project" value="UniProtKB-KW"/>
</dbReference>
<dbReference type="GO" id="GO:0005669">
    <property type="term" value="C:transcription factor TFIID complex"/>
    <property type="evidence" value="ECO:0007669"/>
    <property type="project" value="InterPro"/>
</dbReference>
<proteinExistence type="predicted"/>
<reference evidence="2 3" key="1">
    <citation type="submission" date="2017-12" db="EMBL/GenBank/DDBJ databases">
        <authorList>
            <person name="Pombert J.-F."/>
            <person name="Haag K.L."/>
            <person name="Ebert D."/>
        </authorList>
    </citation>
    <scope>NUCLEOTIDE SEQUENCE [LARGE SCALE GENOMIC DNA]</scope>
    <source>
        <strain evidence="2">IL-BN-2</strain>
    </source>
</reference>
<name>A0A4Q9LCU2_9MICR</name>
<evidence type="ECO:0000313" key="2">
    <source>
        <dbReference type="EMBL" id="TBU05678.1"/>
    </source>
</evidence>
<dbReference type="Pfam" id="PF03847">
    <property type="entry name" value="TFIID_20kDa"/>
    <property type="match status" value="1"/>
</dbReference>
<dbReference type="VEuPathDB" id="MicrosporidiaDB:CWI36_0085p0060"/>
<dbReference type="GO" id="GO:0006352">
    <property type="term" value="P:DNA-templated transcription initiation"/>
    <property type="evidence" value="ECO:0007669"/>
    <property type="project" value="InterPro"/>
</dbReference>
<dbReference type="InterPro" id="IPR009072">
    <property type="entry name" value="Histone-fold"/>
</dbReference>
<dbReference type="EMBL" id="PIXR01000642">
    <property type="protein sequence ID" value="TBU05678.1"/>
    <property type="molecule type" value="Genomic_DNA"/>
</dbReference>
<dbReference type="InterPro" id="IPR003228">
    <property type="entry name" value="TFIID_TAF12_dom"/>
</dbReference>
<gene>
    <name evidence="2" type="ORF">CWI39_0642p0010</name>
</gene>